<dbReference type="InterPro" id="IPR004393">
    <property type="entry name" value="NadC"/>
</dbReference>
<dbReference type="AlphaFoldDB" id="A0A2A5B041"/>
<evidence type="ECO:0000256" key="13">
    <source>
        <dbReference type="PIRSR" id="PIRSR006250-1"/>
    </source>
</evidence>
<feature type="domain" description="Quinolinate phosphoribosyl transferase C-terminal" evidence="14">
    <location>
        <begin position="113"/>
        <end position="275"/>
    </location>
</feature>
<evidence type="ECO:0000256" key="8">
    <source>
        <dbReference type="ARBA" id="ARBA00022679"/>
    </source>
</evidence>
<dbReference type="InterPro" id="IPR022412">
    <property type="entry name" value="Quinolinate_PRibosylTrfase_N"/>
</dbReference>
<comment type="similarity">
    <text evidence="3 12">Belongs to the NadC/ModD family.</text>
</comment>
<dbReference type="CDD" id="cd01572">
    <property type="entry name" value="QPRTase"/>
    <property type="match status" value="1"/>
</dbReference>
<comment type="function">
    <text evidence="1">Involved in the catabolism of quinolinic acid (QA).</text>
</comment>
<dbReference type="SUPFAM" id="SSF54675">
    <property type="entry name" value="Nicotinate/Quinolinate PRTase N-terminal domain-like"/>
    <property type="match status" value="1"/>
</dbReference>
<proteinExistence type="inferred from homology"/>
<dbReference type="Gene3D" id="3.20.20.70">
    <property type="entry name" value="Aldolase class I"/>
    <property type="match status" value="1"/>
</dbReference>
<feature type="binding site" evidence="13">
    <location>
        <position position="196"/>
    </location>
    <ligand>
        <name>substrate</name>
    </ligand>
</feature>
<evidence type="ECO:0000256" key="9">
    <source>
        <dbReference type="ARBA" id="ARBA00033102"/>
    </source>
</evidence>
<dbReference type="FunFam" id="3.20.20.70:FF:000030">
    <property type="entry name" value="Nicotinate-nucleotide pyrophosphorylase, carboxylating"/>
    <property type="match status" value="1"/>
</dbReference>
<comment type="catalytic activity">
    <reaction evidence="10">
        <text>nicotinate beta-D-ribonucleotide + CO2 + diphosphate = quinolinate + 5-phospho-alpha-D-ribose 1-diphosphate + 2 H(+)</text>
        <dbReference type="Rhea" id="RHEA:12733"/>
        <dbReference type="ChEBI" id="CHEBI:15378"/>
        <dbReference type="ChEBI" id="CHEBI:16526"/>
        <dbReference type="ChEBI" id="CHEBI:29959"/>
        <dbReference type="ChEBI" id="CHEBI:33019"/>
        <dbReference type="ChEBI" id="CHEBI:57502"/>
        <dbReference type="ChEBI" id="CHEBI:58017"/>
        <dbReference type="EC" id="2.4.2.19"/>
    </reaction>
</comment>
<feature type="binding site" evidence="13">
    <location>
        <position position="100"/>
    </location>
    <ligand>
        <name>substrate</name>
    </ligand>
</feature>
<comment type="pathway">
    <text evidence="2">Cofactor biosynthesis; NAD(+) biosynthesis; nicotinate D-ribonucleotide from quinolinate: step 1/1.</text>
</comment>
<dbReference type="GO" id="GO:0004514">
    <property type="term" value="F:nicotinate-nucleotide diphosphorylase (carboxylating) activity"/>
    <property type="evidence" value="ECO:0007669"/>
    <property type="project" value="UniProtKB-EC"/>
</dbReference>
<feature type="binding site" evidence="13">
    <location>
        <position position="157"/>
    </location>
    <ligand>
        <name>substrate</name>
    </ligand>
</feature>
<evidence type="ECO:0000256" key="6">
    <source>
        <dbReference type="ARBA" id="ARBA00022642"/>
    </source>
</evidence>
<dbReference type="InterPro" id="IPR013785">
    <property type="entry name" value="Aldolase_TIM"/>
</dbReference>
<protein>
    <recommendedName>
        <fullName evidence="11">Probable nicotinate-nucleotide pyrophosphorylase [carboxylating]</fullName>
        <ecNumber evidence="5">2.4.2.19</ecNumber>
    </recommendedName>
    <alternativeName>
        <fullName evidence="9">Quinolinate phosphoribosyltransferase [decarboxylating]</fullName>
    </alternativeName>
</protein>
<evidence type="ECO:0000259" key="15">
    <source>
        <dbReference type="Pfam" id="PF02749"/>
    </source>
</evidence>
<evidence type="ECO:0000313" key="16">
    <source>
        <dbReference type="EMBL" id="PCJ24456.1"/>
    </source>
</evidence>
<keyword evidence="8 12" id="KW-0808">Transferase</keyword>
<feature type="binding site" evidence="13">
    <location>
        <position position="167"/>
    </location>
    <ligand>
        <name>substrate</name>
    </ligand>
</feature>
<comment type="caution">
    <text evidence="16">The sequence shown here is derived from an EMBL/GenBank/DDBJ whole genome shotgun (WGS) entry which is preliminary data.</text>
</comment>
<dbReference type="InterPro" id="IPR027277">
    <property type="entry name" value="NadC/ModD"/>
</dbReference>
<evidence type="ECO:0000256" key="10">
    <source>
        <dbReference type="ARBA" id="ARBA00047445"/>
    </source>
</evidence>
<evidence type="ECO:0000259" key="14">
    <source>
        <dbReference type="Pfam" id="PF01729"/>
    </source>
</evidence>
<feature type="binding site" evidence="13">
    <location>
        <begin position="261"/>
        <end position="263"/>
    </location>
    <ligand>
        <name>substrate</name>
    </ligand>
</feature>
<comment type="subunit">
    <text evidence="4">Hexamer formed by 3 homodimers.</text>
</comment>
<dbReference type="Proteomes" id="UP000218327">
    <property type="component" value="Unassembled WGS sequence"/>
</dbReference>
<dbReference type="PANTHER" id="PTHR32179">
    <property type="entry name" value="NICOTINATE-NUCLEOTIDE PYROPHOSPHORYLASE [CARBOXYLATING]"/>
    <property type="match status" value="1"/>
</dbReference>
<dbReference type="InterPro" id="IPR036068">
    <property type="entry name" value="Nicotinate_pribotase-like_C"/>
</dbReference>
<dbReference type="GO" id="GO:0034213">
    <property type="term" value="P:quinolinate catabolic process"/>
    <property type="evidence" value="ECO:0007669"/>
    <property type="project" value="TreeGrafter"/>
</dbReference>
<evidence type="ECO:0000256" key="2">
    <source>
        <dbReference type="ARBA" id="ARBA00004893"/>
    </source>
</evidence>
<evidence type="ECO:0000313" key="17">
    <source>
        <dbReference type="Proteomes" id="UP000218327"/>
    </source>
</evidence>
<feature type="binding site" evidence="13">
    <location>
        <begin position="133"/>
        <end position="135"/>
    </location>
    <ligand>
        <name>substrate</name>
    </ligand>
</feature>
<dbReference type="GO" id="GO:0009435">
    <property type="term" value="P:NAD+ biosynthetic process"/>
    <property type="evidence" value="ECO:0007669"/>
    <property type="project" value="UniProtKB-UniPathway"/>
</dbReference>
<feature type="binding site" evidence="13">
    <location>
        <position position="217"/>
    </location>
    <ligand>
        <name>substrate</name>
    </ligand>
</feature>
<evidence type="ECO:0000256" key="7">
    <source>
        <dbReference type="ARBA" id="ARBA00022676"/>
    </source>
</evidence>
<organism evidence="16 17">
    <name type="scientific">SAR86 cluster bacterium</name>
    <dbReference type="NCBI Taxonomy" id="2030880"/>
    <lineage>
        <taxon>Bacteria</taxon>
        <taxon>Pseudomonadati</taxon>
        <taxon>Pseudomonadota</taxon>
        <taxon>Gammaproteobacteria</taxon>
        <taxon>SAR86 cluster</taxon>
    </lineage>
</organism>
<dbReference type="Pfam" id="PF01729">
    <property type="entry name" value="QRPTase_C"/>
    <property type="match status" value="1"/>
</dbReference>
<keyword evidence="6" id="KW-0662">Pyridine nucleotide biosynthesis</keyword>
<dbReference type="EMBL" id="NVVJ01000026">
    <property type="protein sequence ID" value="PCJ24456.1"/>
    <property type="molecule type" value="Genomic_DNA"/>
</dbReference>
<feature type="domain" description="Quinolinate phosphoribosyl transferase N-terminal" evidence="15">
    <location>
        <begin position="26"/>
        <end position="110"/>
    </location>
</feature>
<dbReference type="Gene3D" id="3.90.1170.20">
    <property type="entry name" value="Quinolinate phosphoribosyl transferase, N-terminal domain"/>
    <property type="match status" value="1"/>
</dbReference>
<feature type="binding site" evidence="13">
    <location>
        <begin position="240"/>
        <end position="242"/>
    </location>
    <ligand>
        <name>substrate</name>
    </ligand>
</feature>
<evidence type="ECO:0000256" key="12">
    <source>
        <dbReference type="PIRNR" id="PIRNR006250"/>
    </source>
</evidence>
<dbReference type="UniPathway" id="UPA00253">
    <property type="reaction ID" value="UER00331"/>
</dbReference>
<evidence type="ECO:0000256" key="1">
    <source>
        <dbReference type="ARBA" id="ARBA00003237"/>
    </source>
</evidence>
<evidence type="ECO:0000256" key="4">
    <source>
        <dbReference type="ARBA" id="ARBA00011218"/>
    </source>
</evidence>
<reference evidence="17" key="1">
    <citation type="submission" date="2017-08" db="EMBL/GenBank/DDBJ databases">
        <title>A dynamic microbial community with high functional redundancy inhabits the cold, oxic subseafloor aquifer.</title>
        <authorList>
            <person name="Tully B.J."/>
            <person name="Wheat C.G."/>
            <person name="Glazer B.T."/>
            <person name="Huber J.A."/>
        </authorList>
    </citation>
    <scope>NUCLEOTIDE SEQUENCE [LARGE SCALE GENOMIC DNA]</scope>
</reference>
<dbReference type="GO" id="GO:0005737">
    <property type="term" value="C:cytoplasm"/>
    <property type="evidence" value="ECO:0007669"/>
    <property type="project" value="TreeGrafter"/>
</dbReference>
<dbReference type="SUPFAM" id="SSF51690">
    <property type="entry name" value="Nicotinate/Quinolinate PRTase C-terminal domain-like"/>
    <property type="match status" value="1"/>
</dbReference>
<keyword evidence="7 12" id="KW-0328">Glycosyltransferase</keyword>
<evidence type="ECO:0000256" key="11">
    <source>
        <dbReference type="ARBA" id="ARBA00069173"/>
    </source>
</evidence>
<dbReference type="InterPro" id="IPR002638">
    <property type="entry name" value="Quinolinate_PRibosylTrfase_C"/>
</dbReference>
<evidence type="ECO:0000256" key="3">
    <source>
        <dbReference type="ARBA" id="ARBA00009400"/>
    </source>
</evidence>
<dbReference type="EC" id="2.4.2.19" evidence="5"/>
<dbReference type="PIRSF" id="PIRSF006250">
    <property type="entry name" value="NadC_ModD"/>
    <property type="match status" value="1"/>
</dbReference>
<gene>
    <name evidence="16" type="primary">nadC</name>
    <name evidence="16" type="ORF">COA96_09415</name>
</gene>
<evidence type="ECO:0000256" key="5">
    <source>
        <dbReference type="ARBA" id="ARBA00011944"/>
    </source>
</evidence>
<dbReference type="PANTHER" id="PTHR32179:SF3">
    <property type="entry name" value="NICOTINATE-NUCLEOTIDE PYROPHOSPHORYLASE [CARBOXYLATING]"/>
    <property type="match status" value="1"/>
</dbReference>
<dbReference type="InterPro" id="IPR037128">
    <property type="entry name" value="Quinolinate_PRibosylTase_N_sf"/>
</dbReference>
<dbReference type="Pfam" id="PF02749">
    <property type="entry name" value="QRPTase_N"/>
    <property type="match status" value="1"/>
</dbReference>
<dbReference type="FunFam" id="3.90.1170.20:FF:000001">
    <property type="entry name" value="Nicotinate-nucleotide diphosphorylase (Carboxylating)"/>
    <property type="match status" value="1"/>
</dbReference>
<dbReference type="NCBIfam" id="TIGR00078">
    <property type="entry name" value="nadC"/>
    <property type="match status" value="1"/>
</dbReference>
<accession>A0A2A5B041</accession>
<sequence>MKPVTLPLDIPTVVNFALAEDIGDGDITAELISATKTIRANIISRDTGILCGKPWAVEIFNQLDNTVNLSWHADDGDTIENNQTIVTLEGSARSILTAERTILNFMQTLSATATLSHSFASMVKHTKVKLLDTRKTLPGLRTAQKYAVSIGGCHNHRMGLWDAFLIKENHIAACGGIEPAISNARALYEDRPVEIEVQSLDELDEAIQSAADIIMLDNFEIPDIIKAVAANNHRCKLEASGGIDDGKLVKIAETGVDYISIGALTKNCTAFDLSLLVQ</sequence>
<name>A0A2A5B041_9GAMM</name>